<comment type="caution">
    <text evidence="1">The sequence shown here is derived from an EMBL/GenBank/DDBJ whole genome shotgun (WGS) entry which is preliminary data.</text>
</comment>
<accession>A0AAW0KT51</accession>
<evidence type="ECO:0000313" key="2">
    <source>
        <dbReference type="EMBL" id="KAK7842661.1"/>
    </source>
</evidence>
<dbReference type="Proteomes" id="UP000237347">
    <property type="component" value="Unassembled WGS sequence"/>
</dbReference>
<evidence type="ECO:0000313" key="3">
    <source>
        <dbReference type="Proteomes" id="UP000237347"/>
    </source>
</evidence>
<dbReference type="EMBL" id="PKMF04000217">
    <property type="protein sequence ID" value="KAK7842661.1"/>
    <property type="molecule type" value="Genomic_DNA"/>
</dbReference>
<organism evidence="1 3">
    <name type="scientific">Quercus suber</name>
    <name type="common">Cork oak</name>
    <dbReference type="NCBI Taxonomy" id="58331"/>
    <lineage>
        <taxon>Eukaryota</taxon>
        <taxon>Viridiplantae</taxon>
        <taxon>Streptophyta</taxon>
        <taxon>Embryophyta</taxon>
        <taxon>Tracheophyta</taxon>
        <taxon>Spermatophyta</taxon>
        <taxon>Magnoliopsida</taxon>
        <taxon>eudicotyledons</taxon>
        <taxon>Gunneridae</taxon>
        <taxon>Pentapetalae</taxon>
        <taxon>rosids</taxon>
        <taxon>fabids</taxon>
        <taxon>Fagales</taxon>
        <taxon>Fagaceae</taxon>
        <taxon>Quercus</taxon>
    </lineage>
</organism>
<reference evidence="1" key="1">
    <citation type="submission" date="2017-12" db="EMBL/GenBank/DDBJ databases">
        <authorList>
            <person name="Barbosa P."/>
            <person name="Usie A."/>
            <person name="Ramos A.M."/>
        </authorList>
    </citation>
    <scope>NUCLEOTIDE SEQUENCE</scope>
    <source>
        <strain evidence="1">HL8</strain>
        <tissue evidence="1">Leaves</tissue>
    </source>
</reference>
<sequence length="89" mass="9995">MKNEGLRKACLGDSGDLSDLTDPCKPNWVLQHQLNIDQDYLEPDNLALNTLLTFHEEDRVGLNLELVQNSMLQRPGDPALACKEKSVFT</sequence>
<name>A0AAW0KT51_QUESU</name>
<gene>
    <name evidence="2" type="ORF">CFP56_013516</name>
    <name evidence="1" type="ORF">CFP56_013517</name>
</gene>
<protein>
    <submittedName>
        <fullName evidence="1">Uncharacterized protein</fullName>
    </submittedName>
</protein>
<proteinExistence type="predicted"/>
<reference evidence="1 3" key="2">
    <citation type="journal article" date="2018" name="Sci. Data">
        <title>The draft genome sequence of cork oak.</title>
        <authorList>
            <person name="Ramos A.M."/>
            <person name="Usie A."/>
            <person name="Barbosa P."/>
            <person name="Barros P.M."/>
            <person name="Capote T."/>
            <person name="Chaves I."/>
            <person name="Simoes F."/>
            <person name="Abreu I."/>
            <person name="Carrasquinho I."/>
            <person name="Faro C."/>
            <person name="Guimaraes J.B."/>
            <person name="Mendonca D."/>
            <person name="Nobrega F."/>
            <person name="Rodrigues L."/>
            <person name="Saibo N.J.M."/>
            <person name="Varela M.C."/>
            <person name="Egas C."/>
            <person name="Matos J."/>
            <person name="Miguel C.M."/>
            <person name="Oliveira M.M."/>
            <person name="Ricardo C.P."/>
            <person name="Goncalves S."/>
        </authorList>
    </citation>
    <scope>NUCLEOTIDE SEQUENCE [LARGE SCALE GENOMIC DNA]</scope>
    <source>
        <strain evidence="3">cv. HL8</strain>
        <strain evidence="1">HL8</strain>
    </source>
</reference>
<reference evidence="1" key="3">
    <citation type="submission" date="2023-07" db="EMBL/GenBank/DDBJ databases">
        <title>An improved reference 1 genome and first organelle genomes of Quercus suber.</title>
        <authorList>
            <consortium name="Genosuber Consortium"/>
            <person name="Usie A."/>
            <person name="Serra O."/>
            <person name="Barros P."/>
        </authorList>
    </citation>
    <scope>NUCLEOTIDE SEQUENCE</scope>
    <source>
        <strain evidence="1">HL8</strain>
        <tissue evidence="1">Leaves</tissue>
    </source>
</reference>
<dbReference type="AlphaFoldDB" id="A0AAW0KT51"/>
<evidence type="ECO:0000313" key="1">
    <source>
        <dbReference type="EMBL" id="KAK7842660.1"/>
    </source>
</evidence>
<dbReference type="EMBL" id="PKMF04000217">
    <property type="protein sequence ID" value="KAK7842660.1"/>
    <property type="molecule type" value="Genomic_DNA"/>
</dbReference>
<keyword evidence="3" id="KW-1185">Reference proteome</keyword>